<organism evidence="1 2">
    <name type="scientific">Vespula squamosa</name>
    <name type="common">Southern yellow jacket</name>
    <name type="synonym">Wasp</name>
    <dbReference type="NCBI Taxonomy" id="30214"/>
    <lineage>
        <taxon>Eukaryota</taxon>
        <taxon>Metazoa</taxon>
        <taxon>Ecdysozoa</taxon>
        <taxon>Arthropoda</taxon>
        <taxon>Hexapoda</taxon>
        <taxon>Insecta</taxon>
        <taxon>Pterygota</taxon>
        <taxon>Neoptera</taxon>
        <taxon>Endopterygota</taxon>
        <taxon>Hymenoptera</taxon>
        <taxon>Apocrita</taxon>
        <taxon>Aculeata</taxon>
        <taxon>Vespoidea</taxon>
        <taxon>Vespidae</taxon>
        <taxon>Vespinae</taxon>
        <taxon>Vespula</taxon>
    </lineage>
</organism>
<dbReference type="AlphaFoldDB" id="A0ABD2BRK7"/>
<dbReference type="EMBL" id="JAUDFV010000064">
    <property type="protein sequence ID" value="KAL2735412.1"/>
    <property type="molecule type" value="Genomic_DNA"/>
</dbReference>
<name>A0ABD2BRK7_VESSQ</name>
<evidence type="ECO:0000313" key="1">
    <source>
        <dbReference type="EMBL" id="KAL2735412.1"/>
    </source>
</evidence>
<protein>
    <submittedName>
        <fullName evidence="1">Omega-conotoxin-like protein 1</fullName>
    </submittedName>
</protein>
<sequence length="94" mass="10639">MPKHHNVFVTEFRETEKMSKFILLVFVTLVASTLIAAAPDKLRCGRHGDPCVVDSECCQSIRCNAYAHRCQVVITAEELMAQRERILGKKAKSY</sequence>
<evidence type="ECO:0000313" key="2">
    <source>
        <dbReference type="Proteomes" id="UP001607302"/>
    </source>
</evidence>
<dbReference type="Proteomes" id="UP001607302">
    <property type="component" value="Unassembled WGS sequence"/>
</dbReference>
<gene>
    <name evidence="1" type="ORF">V1478_003052</name>
</gene>
<proteinExistence type="predicted"/>
<reference evidence="1 2" key="1">
    <citation type="journal article" date="2024" name="Ann. Entomol. Soc. Am.">
        <title>Genomic analyses of the southern and eastern yellowjacket wasps (Hymenoptera: Vespidae) reveal evolutionary signatures of social life.</title>
        <authorList>
            <person name="Catto M.A."/>
            <person name="Caine P.B."/>
            <person name="Orr S.E."/>
            <person name="Hunt B.G."/>
            <person name="Goodisman M.A.D."/>
        </authorList>
    </citation>
    <scope>NUCLEOTIDE SEQUENCE [LARGE SCALE GENOMIC DNA]</scope>
    <source>
        <strain evidence="1">233</strain>
        <tissue evidence="1">Head and thorax</tissue>
    </source>
</reference>
<keyword evidence="2" id="KW-1185">Reference proteome</keyword>
<accession>A0ABD2BRK7</accession>
<comment type="caution">
    <text evidence="1">The sequence shown here is derived from an EMBL/GenBank/DDBJ whole genome shotgun (WGS) entry which is preliminary data.</text>
</comment>